<name>A0ABY4W3H9_9PROT</name>
<evidence type="ECO:0000313" key="1">
    <source>
        <dbReference type="EMBL" id="USG61608.1"/>
    </source>
</evidence>
<sequence>MCGLCGLLGIDHWTETSANAEVFSGDIERSIRHERAHRVLLLNKALAPVRMKARDFQASSYIISSSTGRSEIVHDIQALWLAVEKMGSKPVDPLSAEYLDQLSKGQP</sequence>
<evidence type="ECO:0008006" key="3">
    <source>
        <dbReference type="Google" id="ProtNLM"/>
    </source>
</evidence>
<dbReference type="RefSeq" id="WP_251934734.1">
    <property type="nucleotide sequence ID" value="NZ_CP098747.1"/>
</dbReference>
<dbReference type="EMBL" id="CP098747">
    <property type="protein sequence ID" value="USG61608.1"/>
    <property type="molecule type" value="Genomic_DNA"/>
</dbReference>
<dbReference type="Proteomes" id="UP001056291">
    <property type="component" value="Chromosome"/>
</dbReference>
<accession>A0ABY4W3H9</accession>
<reference evidence="1" key="1">
    <citation type="submission" date="2022-06" db="EMBL/GenBank/DDBJ databases">
        <title>Sneathiella actinostolidae sp. nov., isolated from a sea anemonein the Western Pacific Ocean.</title>
        <authorList>
            <person name="Wei M.J."/>
        </authorList>
    </citation>
    <scope>NUCLEOTIDE SEQUENCE</scope>
    <source>
        <strain evidence="1">PHK-P5</strain>
    </source>
</reference>
<gene>
    <name evidence="1" type="ORF">NBZ79_01280</name>
</gene>
<proteinExistence type="predicted"/>
<organism evidence="1 2">
    <name type="scientific">Sneathiella marina</name>
    <dbReference type="NCBI Taxonomy" id="2950108"/>
    <lineage>
        <taxon>Bacteria</taxon>
        <taxon>Pseudomonadati</taxon>
        <taxon>Pseudomonadota</taxon>
        <taxon>Alphaproteobacteria</taxon>
        <taxon>Sneathiellales</taxon>
        <taxon>Sneathiellaceae</taxon>
        <taxon>Sneathiella</taxon>
    </lineage>
</organism>
<evidence type="ECO:0000313" key="2">
    <source>
        <dbReference type="Proteomes" id="UP001056291"/>
    </source>
</evidence>
<protein>
    <recommendedName>
        <fullName evidence="3">Glutamine amidotransferase type-2 domain-containing protein</fullName>
    </recommendedName>
</protein>
<keyword evidence="2" id="KW-1185">Reference proteome</keyword>